<dbReference type="Proteomes" id="UP000324897">
    <property type="component" value="Chromosome 2"/>
</dbReference>
<accession>A0A5J9UJR6</accession>
<comment type="caution">
    <text evidence="2">The sequence shown here is derived from an EMBL/GenBank/DDBJ whole genome shotgun (WGS) entry which is preliminary data.</text>
</comment>
<sequence length="65" mass="7198">MMETPPNNVRLRLALHSTELWSRREATGDRCRNSCSVAARARGNEDGRRSAPQLADRSTAAADML</sequence>
<proteinExistence type="predicted"/>
<reference evidence="2 3" key="1">
    <citation type="journal article" date="2019" name="Sci. Rep.">
        <title>A high-quality genome of Eragrostis curvula grass provides insights into Poaceae evolution and supports new strategies to enhance forage quality.</title>
        <authorList>
            <person name="Carballo J."/>
            <person name="Santos B.A.C.M."/>
            <person name="Zappacosta D."/>
            <person name="Garbus I."/>
            <person name="Selva J.P."/>
            <person name="Gallo C.A."/>
            <person name="Diaz A."/>
            <person name="Albertini E."/>
            <person name="Caccamo M."/>
            <person name="Echenique V."/>
        </authorList>
    </citation>
    <scope>NUCLEOTIDE SEQUENCE [LARGE SCALE GENOMIC DNA]</scope>
    <source>
        <strain evidence="3">cv. Victoria</strain>
        <tissue evidence="2">Leaf</tissue>
    </source>
</reference>
<dbReference type="Gramene" id="TVU23528">
    <property type="protein sequence ID" value="TVU23528"/>
    <property type="gene ID" value="EJB05_25902"/>
</dbReference>
<feature type="region of interest" description="Disordered" evidence="1">
    <location>
        <begin position="40"/>
        <end position="65"/>
    </location>
</feature>
<keyword evidence="3" id="KW-1185">Reference proteome</keyword>
<name>A0A5J9UJR6_9POAL</name>
<evidence type="ECO:0000313" key="2">
    <source>
        <dbReference type="EMBL" id="TVU23528.1"/>
    </source>
</evidence>
<protein>
    <submittedName>
        <fullName evidence="2">Uncharacterized protein</fullName>
    </submittedName>
</protein>
<dbReference type="AlphaFoldDB" id="A0A5J9UJR6"/>
<organism evidence="2 3">
    <name type="scientific">Eragrostis curvula</name>
    <name type="common">weeping love grass</name>
    <dbReference type="NCBI Taxonomy" id="38414"/>
    <lineage>
        <taxon>Eukaryota</taxon>
        <taxon>Viridiplantae</taxon>
        <taxon>Streptophyta</taxon>
        <taxon>Embryophyta</taxon>
        <taxon>Tracheophyta</taxon>
        <taxon>Spermatophyta</taxon>
        <taxon>Magnoliopsida</taxon>
        <taxon>Liliopsida</taxon>
        <taxon>Poales</taxon>
        <taxon>Poaceae</taxon>
        <taxon>PACMAD clade</taxon>
        <taxon>Chloridoideae</taxon>
        <taxon>Eragrostideae</taxon>
        <taxon>Eragrostidinae</taxon>
        <taxon>Eragrostis</taxon>
    </lineage>
</organism>
<dbReference type="EMBL" id="RWGY01000013">
    <property type="protein sequence ID" value="TVU23528.1"/>
    <property type="molecule type" value="Genomic_DNA"/>
</dbReference>
<evidence type="ECO:0000313" key="3">
    <source>
        <dbReference type="Proteomes" id="UP000324897"/>
    </source>
</evidence>
<evidence type="ECO:0000256" key="1">
    <source>
        <dbReference type="SAM" id="MobiDB-lite"/>
    </source>
</evidence>
<gene>
    <name evidence="2" type="ORF">EJB05_25902</name>
</gene>